<reference evidence="1" key="1">
    <citation type="submission" date="2021-06" db="EMBL/GenBank/DDBJ databases">
        <title>Parelaphostrongylus tenuis whole genome reference sequence.</title>
        <authorList>
            <person name="Garwood T.J."/>
            <person name="Larsen P.A."/>
            <person name="Fountain-Jones N.M."/>
            <person name="Garbe J.R."/>
            <person name="Macchietto M.G."/>
            <person name="Kania S.A."/>
            <person name="Gerhold R.W."/>
            <person name="Richards J.E."/>
            <person name="Wolf T.M."/>
        </authorList>
    </citation>
    <scope>NUCLEOTIDE SEQUENCE</scope>
    <source>
        <strain evidence="1">MNPRO001-30</strain>
        <tissue evidence="1">Meninges</tissue>
    </source>
</reference>
<name>A0AAD5N369_PARTN</name>
<evidence type="ECO:0000313" key="2">
    <source>
        <dbReference type="Proteomes" id="UP001196413"/>
    </source>
</evidence>
<comment type="caution">
    <text evidence="1">The sequence shown here is derived from an EMBL/GenBank/DDBJ whole genome shotgun (WGS) entry which is preliminary data.</text>
</comment>
<gene>
    <name evidence="1" type="ORF">KIN20_020403</name>
</gene>
<keyword evidence="2" id="KW-1185">Reference proteome</keyword>
<protein>
    <submittedName>
        <fullName evidence="1">Uncharacterized protein</fullName>
    </submittedName>
</protein>
<accession>A0AAD5N369</accession>
<dbReference type="AlphaFoldDB" id="A0AAD5N369"/>
<proteinExistence type="predicted"/>
<sequence length="124" mass="14191">MRLYYMGQLSHDMPAAELVICEDAYKPKSIGGIDESTAQFGLREEPNCLRQYQNVDERGFTFKTMIYAGAGTFPRPTERLRDCAAMNLTNSLLNDGKRSFPHNFYTNVPLTEALFEIHSFDRNL</sequence>
<organism evidence="1 2">
    <name type="scientific">Parelaphostrongylus tenuis</name>
    <name type="common">Meningeal worm</name>
    <dbReference type="NCBI Taxonomy" id="148309"/>
    <lineage>
        <taxon>Eukaryota</taxon>
        <taxon>Metazoa</taxon>
        <taxon>Ecdysozoa</taxon>
        <taxon>Nematoda</taxon>
        <taxon>Chromadorea</taxon>
        <taxon>Rhabditida</taxon>
        <taxon>Rhabditina</taxon>
        <taxon>Rhabditomorpha</taxon>
        <taxon>Strongyloidea</taxon>
        <taxon>Metastrongylidae</taxon>
        <taxon>Parelaphostrongylus</taxon>
    </lineage>
</organism>
<evidence type="ECO:0000313" key="1">
    <source>
        <dbReference type="EMBL" id="KAJ1361206.1"/>
    </source>
</evidence>
<dbReference type="Proteomes" id="UP001196413">
    <property type="component" value="Unassembled WGS sequence"/>
</dbReference>
<dbReference type="EMBL" id="JAHQIW010004131">
    <property type="protein sequence ID" value="KAJ1361206.1"/>
    <property type="molecule type" value="Genomic_DNA"/>
</dbReference>